<dbReference type="PROSITE" id="PS50878">
    <property type="entry name" value="RT_POL"/>
    <property type="match status" value="1"/>
</dbReference>
<proteinExistence type="predicted"/>
<protein>
    <submittedName>
        <fullName evidence="2">RNA-directed DNA polymerase from mobile element jockey</fullName>
    </submittedName>
</protein>
<reference evidence="2 3" key="1">
    <citation type="journal article" date="2010" name="Science">
        <title>Genomic comparison of the ants Camponotus floridanus and Harpegnathos saltator.</title>
        <authorList>
            <person name="Bonasio R."/>
            <person name="Zhang G."/>
            <person name="Ye C."/>
            <person name="Mutti N.S."/>
            <person name="Fang X."/>
            <person name="Qin N."/>
            <person name="Donahue G."/>
            <person name="Yang P."/>
            <person name="Li Q."/>
            <person name="Li C."/>
            <person name="Zhang P."/>
            <person name="Huang Z."/>
            <person name="Berger S.L."/>
            <person name="Reinberg D."/>
            <person name="Wang J."/>
            <person name="Liebig J."/>
        </authorList>
    </citation>
    <scope>NUCLEOTIDE SEQUENCE [LARGE SCALE GENOMIC DNA]</scope>
    <source>
        <strain evidence="3">C129</strain>
    </source>
</reference>
<dbReference type="Pfam" id="PF14529">
    <property type="entry name" value="Exo_endo_phos_2"/>
    <property type="match status" value="1"/>
</dbReference>
<keyword evidence="3" id="KW-1185">Reference proteome</keyword>
<dbReference type="AlphaFoldDB" id="E2AVN7"/>
<evidence type="ECO:0000313" key="2">
    <source>
        <dbReference type="EMBL" id="EFN62498.1"/>
    </source>
</evidence>
<dbReference type="OMA" id="HIREDCE"/>
<keyword evidence="2" id="KW-0548">Nucleotidyltransferase</keyword>
<dbReference type="InterPro" id="IPR052560">
    <property type="entry name" value="RdDP_mobile_element"/>
</dbReference>
<keyword evidence="2" id="KW-0695">RNA-directed DNA polymerase</keyword>
<dbReference type="SUPFAM" id="SSF56672">
    <property type="entry name" value="DNA/RNA polymerases"/>
    <property type="match status" value="1"/>
</dbReference>
<evidence type="ECO:0000259" key="1">
    <source>
        <dbReference type="PROSITE" id="PS50878"/>
    </source>
</evidence>
<dbReference type="InParanoid" id="E2AVN7"/>
<dbReference type="InterPro" id="IPR000477">
    <property type="entry name" value="RT_dom"/>
</dbReference>
<dbReference type="CDD" id="cd01650">
    <property type="entry name" value="RT_nLTR_like"/>
    <property type="match status" value="1"/>
</dbReference>
<dbReference type="PANTHER" id="PTHR36688:SF2">
    <property type="entry name" value="ENDONUCLEASE_EXONUCLEASE_PHOSPHATASE DOMAIN-CONTAINING PROTEIN"/>
    <property type="match status" value="1"/>
</dbReference>
<feature type="domain" description="Reverse transcriptase" evidence="1">
    <location>
        <begin position="501"/>
        <end position="747"/>
    </location>
</feature>
<gene>
    <name evidence="2" type="ORF">EAG_05688</name>
</gene>
<accession>E2AVN7</accession>
<dbReference type="Gene3D" id="3.60.10.10">
    <property type="entry name" value="Endonuclease/exonuclease/phosphatase"/>
    <property type="match status" value="1"/>
</dbReference>
<dbReference type="PANTHER" id="PTHR36688">
    <property type="entry name" value="ENDO/EXONUCLEASE/PHOSPHATASE DOMAIN-CONTAINING PROTEIN"/>
    <property type="match status" value="1"/>
</dbReference>
<name>E2AVN7_CAMFO</name>
<dbReference type="InterPro" id="IPR036691">
    <property type="entry name" value="Endo/exonu/phosph_ase_sf"/>
</dbReference>
<keyword evidence="2" id="KW-0808">Transferase</keyword>
<dbReference type="InterPro" id="IPR043502">
    <property type="entry name" value="DNA/RNA_pol_sf"/>
</dbReference>
<dbReference type="Pfam" id="PF00078">
    <property type="entry name" value="RVT_1"/>
    <property type="match status" value="1"/>
</dbReference>
<dbReference type="Proteomes" id="UP000000311">
    <property type="component" value="Unassembled WGS sequence"/>
</dbReference>
<dbReference type="EMBL" id="GL443152">
    <property type="protein sequence ID" value="EFN62498.1"/>
    <property type="molecule type" value="Genomic_DNA"/>
</dbReference>
<dbReference type="InterPro" id="IPR005135">
    <property type="entry name" value="Endo/exonuclease/phosphatase"/>
</dbReference>
<sequence>MSRIISHNDLTLLQWNCHGILNKIDFLSHICKQFDILALSETWLSSDKIFSLKDFHILRRDGPSNKSGGVLLAIKNTIPFTKLNSIFYLEDSLETVGAKISSLHVDLFIISLYRHPSNSPSFTWENLFDSIPSPGHIVITGDFNAHRVSWGCNHNNTVGISLLNSSQEFSLFPINDGTPTYISYSVHSSSVIDLTFVSSSLTPYCTWNSYDDTMGSDHIPTIISFSLPIQSRSFFSHKLPSSKIGRKTLSAAFSLSFSSLSESIDQATSPSEKYDIFCSFLVDTINSLLPACKSSNLTSPQLQQKNSLLTKSHSSHLTRPPAPWWNDQCSQAVELRKKALRAFRGNPSSSNYLNHKKQEASTRKILRQAKRTGWRAFCESITTSTSISTLWRFVRRFKNRFLNTIPSPSPFSNDISPEISDLINSISPPSCLYKLSLTHLFSNYSYSCRIFDSPFQLEELHHVISALKNKSSSPGIDQIDYFTLSCLPTSYLSIFLSILNNLFFAGEFPDSWTHSLIFLIPKSSPGKFRPISLTSCCLKIMEKLILLRLDWWMERYEKLPSSQFGFRKFRSCQDNLSILTTEIHTSFIRGTFTACLFLDLSNAFDDVIPSILISDLVDIGMPPTLCQFIYSLIHFRRLQFVINSELSDTRFSYKGVPQGSILSPILFNIYISKLRKHIREDCELVQFADDSAIFVSSPQIDKALTELESYANKAIKHLTGRGLTVSPSRTSLVIFTKKHINPFAFSIKLGSHTVEPISINFSVLPLTFAFLAAITFSLSLPGVPSF</sequence>
<dbReference type="GO" id="GO:0003964">
    <property type="term" value="F:RNA-directed DNA polymerase activity"/>
    <property type="evidence" value="ECO:0007669"/>
    <property type="project" value="UniProtKB-KW"/>
</dbReference>
<dbReference type="SUPFAM" id="SSF56219">
    <property type="entry name" value="DNase I-like"/>
    <property type="match status" value="1"/>
</dbReference>
<dbReference type="OrthoDB" id="7700262at2759"/>
<evidence type="ECO:0000313" key="3">
    <source>
        <dbReference type="Proteomes" id="UP000000311"/>
    </source>
</evidence>
<organism evidence="3">
    <name type="scientific">Camponotus floridanus</name>
    <name type="common">Florida carpenter ant</name>
    <dbReference type="NCBI Taxonomy" id="104421"/>
    <lineage>
        <taxon>Eukaryota</taxon>
        <taxon>Metazoa</taxon>
        <taxon>Ecdysozoa</taxon>
        <taxon>Arthropoda</taxon>
        <taxon>Hexapoda</taxon>
        <taxon>Insecta</taxon>
        <taxon>Pterygota</taxon>
        <taxon>Neoptera</taxon>
        <taxon>Endopterygota</taxon>
        <taxon>Hymenoptera</taxon>
        <taxon>Apocrita</taxon>
        <taxon>Aculeata</taxon>
        <taxon>Formicoidea</taxon>
        <taxon>Formicidae</taxon>
        <taxon>Formicinae</taxon>
        <taxon>Camponotus</taxon>
    </lineage>
</organism>